<proteinExistence type="predicted"/>
<feature type="compositionally biased region" description="Polar residues" evidence="1">
    <location>
        <begin position="782"/>
        <end position="791"/>
    </location>
</feature>
<feature type="region of interest" description="Disordered" evidence="1">
    <location>
        <begin position="1"/>
        <end position="44"/>
    </location>
</feature>
<evidence type="ECO:0000256" key="1">
    <source>
        <dbReference type="SAM" id="MobiDB-lite"/>
    </source>
</evidence>
<keyword evidence="3" id="KW-1185">Reference proteome</keyword>
<evidence type="ECO:0008006" key="4">
    <source>
        <dbReference type="Google" id="ProtNLM"/>
    </source>
</evidence>
<feature type="compositionally biased region" description="Polar residues" evidence="1">
    <location>
        <begin position="755"/>
        <end position="764"/>
    </location>
</feature>
<dbReference type="AlphaFoldDB" id="K0T5L2"/>
<evidence type="ECO:0000313" key="3">
    <source>
        <dbReference type="Proteomes" id="UP000266841"/>
    </source>
</evidence>
<feature type="region of interest" description="Disordered" evidence="1">
    <location>
        <begin position="282"/>
        <end position="302"/>
    </location>
</feature>
<comment type="caution">
    <text evidence="2">The sequence shown here is derived from an EMBL/GenBank/DDBJ whole genome shotgun (WGS) entry which is preliminary data.</text>
</comment>
<dbReference type="Gene3D" id="2.60.40.150">
    <property type="entry name" value="C2 domain"/>
    <property type="match status" value="1"/>
</dbReference>
<gene>
    <name evidence="2" type="ORF">THAOC_05457</name>
</gene>
<dbReference type="SUPFAM" id="SSF49562">
    <property type="entry name" value="C2 domain (Calcium/lipid-binding domain, CaLB)"/>
    <property type="match status" value="1"/>
</dbReference>
<feature type="region of interest" description="Disordered" evidence="1">
    <location>
        <begin position="755"/>
        <end position="803"/>
    </location>
</feature>
<feature type="compositionally biased region" description="Gly residues" evidence="1">
    <location>
        <begin position="1"/>
        <end position="10"/>
    </location>
</feature>
<feature type="compositionally biased region" description="Basic residues" evidence="1">
    <location>
        <begin position="137"/>
        <end position="147"/>
    </location>
</feature>
<protein>
    <recommendedName>
        <fullName evidence="4">C2 domain-containing protein</fullName>
    </recommendedName>
</protein>
<feature type="region of interest" description="Disordered" evidence="1">
    <location>
        <begin position="113"/>
        <end position="195"/>
    </location>
</feature>
<feature type="compositionally biased region" description="Polar residues" evidence="1">
    <location>
        <begin position="27"/>
        <end position="36"/>
    </location>
</feature>
<sequence length="803" mass="87401">MPPLAKGGGDTWTTPLAGSHSAIISGDTASQTSTMHSVDKGKEVVDDKPIDLRPATKAPVHRRGSSFRGLLKIQVPPTIADHGSIDVDSYATNHDELVTSLIDEALKLPLVDTSSSASNGDASKEMESEGGNASLKNSRHSPLRRSITRQLGSPLKRHRSSVTANADSNRSIKKLHRGDSNTSGSKVPSHVSSASSFLHPDCVLRKEKAEQQNKMQITFGRQNSKQQSPPNCTPPAAVGREETLAKLSEKLSMLGEIESGKFGQAAEMRRSDAVSFLLAPEPQQKGHRHGNNLSSLPTKHHKQSIKVETRSLLSLKMGFVSMNYGILLVWNTDCKLVEMVVLRKMCRDDFLLQGSSPASTGSVADGDKACHKRSPSTSSTHTSMNQTKRLSPLRESRTQSSNRHHVESSGQGSRREGNRAGRPNPTLNRVGSAISNMVPRFLSGSDSKSQSYLSVSVVNVKNLHGGCEHCRSPETSSPKSWSMFDGSSPNFALNTSHRKSTTKRKHPTVRPYVRFILGDNEHATKVAKYNKGNPKFSKRHYNSCLLPCPPEELRWFAGQDDLVVEVRNNWVHSPIGGQCDDPLLATVTVPLSSVNLEDEGGSGAFWTKRRTKSSKGGNSTNVTLPLRMTCCPVAPLGSINLQITIKVPKPEDCPTTVSSTVAKSNIEEFVDDSTGDLQVSESIELGPITRLIDGLTFCQSEPCSADIACISTEFPLARGPSQSNSLGSPSKTIRRLRSLRWSKYYDPTTRRWSALQKSPTSVGESTTSRRSLSCSSRSHSSGQKLVSSTSASRDEEGWFTFLR</sequence>
<dbReference type="InterPro" id="IPR035892">
    <property type="entry name" value="C2_domain_sf"/>
</dbReference>
<feature type="region of interest" description="Disordered" evidence="1">
    <location>
        <begin position="357"/>
        <end position="431"/>
    </location>
</feature>
<dbReference type="Proteomes" id="UP000266841">
    <property type="component" value="Unassembled WGS sequence"/>
</dbReference>
<name>K0T5L2_THAOC</name>
<dbReference type="eggNOG" id="ENOG502SYJY">
    <property type="taxonomic scope" value="Eukaryota"/>
</dbReference>
<feature type="compositionally biased region" description="Polar residues" evidence="1">
    <location>
        <begin position="375"/>
        <end position="389"/>
    </location>
</feature>
<reference evidence="2 3" key="1">
    <citation type="journal article" date="2012" name="Genome Biol.">
        <title>Genome and low-iron response of an oceanic diatom adapted to chronic iron limitation.</title>
        <authorList>
            <person name="Lommer M."/>
            <person name="Specht M."/>
            <person name="Roy A.S."/>
            <person name="Kraemer L."/>
            <person name="Andreson R."/>
            <person name="Gutowska M.A."/>
            <person name="Wolf J."/>
            <person name="Bergner S.V."/>
            <person name="Schilhabel M.B."/>
            <person name="Klostermeier U.C."/>
            <person name="Beiko R.G."/>
            <person name="Rosenstiel P."/>
            <person name="Hippler M."/>
            <person name="Laroche J."/>
        </authorList>
    </citation>
    <scope>NUCLEOTIDE SEQUENCE [LARGE SCALE GENOMIC DNA]</scope>
    <source>
        <strain evidence="2 3">CCMP1005</strain>
    </source>
</reference>
<dbReference type="OrthoDB" id="47805at2759"/>
<feature type="compositionally biased region" description="Low complexity" evidence="1">
    <location>
        <begin position="765"/>
        <end position="781"/>
    </location>
</feature>
<evidence type="ECO:0000313" key="2">
    <source>
        <dbReference type="EMBL" id="EJK72960.1"/>
    </source>
</evidence>
<feature type="compositionally biased region" description="Low complexity" evidence="1">
    <location>
        <begin position="183"/>
        <end position="195"/>
    </location>
</feature>
<organism evidence="2 3">
    <name type="scientific">Thalassiosira oceanica</name>
    <name type="common">Marine diatom</name>
    <dbReference type="NCBI Taxonomy" id="159749"/>
    <lineage>
        <taxon>Eukaryota</taxon>
        <taxon>Sar</taxon>
        <taxon>Stramenopiles</taxon>
        <taxon>Ochrophyta</taxon>
        <taxon>Bacillariophyta</taxon>
        <taxon>Coscinodiscophyceae</taxon>
        <taxon>Thalassiosirophycidae</taxon>
        <taxon>Thalassiosirales</taxon>
        <taxon>Thalassiosiraceae</taxon>
        <taxon>Thalassiosira</taxon>
    </lineage>
</organism>
<dbReference type="EMBL" id="AGNL01005033">
    <property type="protein sequence ID" value="EJK72960.1"/>
    <property type="molecule type" value="Genomic_DNA"/>
</dbReference>
<accession>K0T5L2</accession>